<proteinExistence type="predicted"/>
<protein>
    <submittedName>
        <fullName evidence="2">Uncharacterized protein</fullName>
    </submittedName>
</protein>
<sequence length="111" mass="12040">MLSTSPDTSYLNSVGLSLPSSRTTQNETKQHPPSNSEPETVNSQPSSSPPSILPLLTSPYLQGVDISLSSQAPQRTLTKLSDHVGEAIETNNEIPWTTYLEWFVEGMIVPG</sequence>
<feature type="region of interest" description="Disordered" evidence="1">
    <location>
        <begin position="1"/>
        <end position="54"/>
    </location>
</feature>
<evidence type="ECO:0000313" key="2">
    <source>
        <dbReference type="EMBL" id="KAK2950512.1"/>
    </source>
</evidence>
<keyword evidence="3" id="KW-1185">Reference proteome</keyword>
<evidence type="ECO:0000313" key="3">
    <source>
        <dbReference type="Proteomes" id="UP001281761"/>
    </source>
</evidence>
<comment type="caution">
    <text evidence="2">The sequence shown here is derived from an EMBL/GenBank/DDBJ whole genome shotgun (WGS) entry which is preliminary data.</text>
</comment>
<organism evidence="2 3">
    <name type="scientific">Blattamonas nauphoetae</name>
    <dbReference type="NCBI Taxonomy" id="2049346"/>
    <lineage>
        <taxon>Eukaryota</taxon>
        <taxon>Metamonada</taxon>
        <taxon>Preaxostyla</taxon>
        <taxon>Oxymonadida</taxon>
        <taxon>Blattamonas</taxon>
    </lineage>
</organism>
<gene>
    <name evidence="2" type="ORF">BLNAU_14505</name>
</gene>
<feature type="compositionally biased region" description="Polar residues" evidence="1">
    <location>
        <begin position="1"/>
        <end position="42"/>
    </location>
</feature>
<name>A0ABQ9XDE0_9EUKA</name>
<reference evidence="2 3" key="1">
    <citation type="journal article" date="2022" name="bioRxiv">
        <title>Genomics of Preaxostyla Flagellates Illuminates Evolutionary Transitions and the Path Towards Mitochondrial Loss.</title>
        <authorList>
            <person name="Novak L.V.F."/>
            <person name="Treitli S.C."/>
            <person name="Pyrih J."/>
            <person name="Halakuc P."/>
            <person name="Pipaliya S.V."/>
            <person name="Vacek V."/>
            <person name="Brzon O."/>
            <person name="Soukal P."/>
            <person name="Eme L."/>
            <person name="Dacks J.B."/>
            <person name="Karnkowska A."/>
            <person name="Elias M."/>
            <person name="Hampl V."/>
        </authorList>
    </citation>
    <scope>NUCLEOTIDE SEQUENCE [LARGE SCALE GENOMIC DNA]</scope>
    <source>
        <strain evidence="2">NAU3</strain>
        <tissue evidence="2">Gut</tissue>
    </source>
</reference>
<evidence type="ECO:0000256" key="1">
    <source>
        <dbReference type="SAM" id="MobiDB-lite"/>
    </source>
</evidence>
<dbReference type="EMBL" id="JARBJD010000134">
    <property type="protein sequence ID" value="KAK2950512.1"/>
    <property type="molecule type" value="Genomic_DNA"/>
</dbReference>
<accession>A0ABQ9XDE0</accession>
<dbReference type="Proteomes" id="UP001281761">
    <property type="component" value="Unassembled WGS sequence"/>
</dbReference>